<evidence type="ECO:0000256" key="7">
    <source>
        <dbReference type="ARBA" id="ARBA00023016"/>
    </source>
</evidence>
<organism evidence="8 9">
    <name type="scientific">Candidatus Blackburnbacteria bacterium RIFCSPHIGHO2_02_FULL_44_20</name>
    <dbReference type="NCBI Taxonomy" id="1797516"/>
    <lineage>
        <taxon>Bacteria</taxon>
        <taxon>Candidatus Blackburniibacteriota</taxon>
    </lineage>
</organism>
<comment type="caution">
    <text evidence="8">The sequence shown here is derived from an EMBL/GenBank/DDBJ whole genome shotgun (WGS) entry which is preliminary data.</text>
</comment>
<evidence type="ECO:0000256" key="2">
    <source>
        <dbReference type="ARBA" id="ARBA00022649"/>
    </source>
</evidence>
<dbReference type="EMBL" id="MHBZ01000030">
    <property type="protein sequence ID" value="OGY10730.1"/>
    <property type="molecule type" value="Genomic_DNA"/>
</dbReference>
<evidence type="ECO:0000256" key="4">
    <source>
        <dbReference type="ARBA" id="ARBA00022759"/>
    </source>
</evidence>
<dbReference type="GO" id="GO:0016787">
    <property type="term" value="F:hydrolase activity"/>
    <property type="evidence" value="ECO:0007669"/>
    <property type="project" value="UniProtKB-KW"/>
</dbReference>
<dbReference type="Proteomes" id="UP000178319">
    <property type="component" value="Unassembled WGS sequence"/>
</dbReference>
<evidence type="ECO:0000256" key="5">
    <source>
        <dbReference type="ARBA" id="ARBA00022801"/>
    </source>
</evidence>
<keyword evidence="5" id="KW-0378">Hydrolase</keyword>
<evidence type="ECO:0000313" key="9">
    <source>
        <dbReference type="Proteomes" id="UP000178319"/>
    </source>
</evidence>
<dbReference type="GO" id="GO:0004519">
    <property type="term" value="F:endonuclease activity"/>
    <property type="evidence" value="ECO:0007669"/>
    <property type="project" value="UniProtKB-KW"/>
</dbReference>
<keyword evidence="4" id="KW-0255">Endonuclease</keyword>
<dbReference type="Pfam" id="PF07927">
    <property type="entry name" value="HicA_toxin"/>
    <property type="match status" value="1"/>
</dbReference>
<keyword evidence="3" id="KW-0540">Nuclease</keyword>
<dbReference type="SUPFAM" id="SSF54786">
    <property type="entry name" value="YcfA/nrd intein domain"/>
    <property type="match status" value="1"/>
</dbReference>
<comment type="similarity">
    <text evidence="1">Belongs to the HicA mRNA interferase family.</text>
</comment>
<evidence type="ECO:0000256" key="6">
    <source>
        <dbReference type="ARBA" id="ARBA00022884"/>
    </source>
</evidence>
<evidence type="ECO:0000256" key="3">
    <source>
        <dbReference type="ARBA" id="ARBA00022722"/>
    </source>
</evidence>
<name>A0A1G1V5P1_9BACT</name>
<protein>
    <recommendedName>
        <fullName evidence="10">Addiction module toxin, HicA family</fullName>
    </recommendedName>
</protein>
<dbReference type="InterPro" id="IPR038570">
    <property type="entry name" value="HicA_sf"/>
</dbReference>
<dbReference type="InterPro" id="IPR012933">
    <property type="entry name" value="HicA_mRNA_interferase"/>
</dbReference>
<keyword evidence="2" id="KW-1277">Toxin-antitoxin system</keyword>
<keyword evidence="6" id="KW-0694">RNA-binding</keyword>
<dbReference type="STRING" id="1797516.A3D26_02705"/>
<dbReference type="Gene3D" id="3.30.920.30">
    <property type="entry name" value="Hypothetical protein"/>
    <property type="match status" value="1"/>
</dbReference>
<accession>A0A1G1V5P1</accession>
<sequence length="76" mass="8726">MPKLPIVKANKLVRTLLKLGFYKHHQTGSHLQLKHPDGRRTTIPYHAAKEIRRGTLKSILDDVNLSVEEFTKALKK</sequence>
<evidence type="ECO:0000256" key="1">
    <source>
        <dbReference type="ARBA" id="ARBA00006620"/>
    </source>
</evidence>
<gene>
    <name evidence="8" type="ORF">A3D26_02705</name>
</gene>
<evidence type="ECO:0000313" key="8">
    <source>
        <dbReference type="EMBL" id="OGY10730.1"/>
    </source>
</evidence>
<dbReference type="PANTHER" id="PTHR34873">
    <property type="entry name" value="SSR1766 PROTEIN"/>
    <property type="match status" value="1"/>
</dbReference>
<dbReference type="GO" id="GO:0003729">
    <property type="term" value="F:mRNA binding"/>
    <property type="evidence" value="ECO:0007669"/>
    <property type="project" value="InterPro"/>
</dbReference>
<dbReference type="PANTHER" id="PTHR34873:SF3">
    <property type="entry name" value="ADDICTION MODULE TOXIN, HICA FAMILY"/>
    <property type="match status" value="1"/>
</dbReference>
<keyword evidence="7" id="KW-0346">Stress response</keyword>
<evidence type="ECO:0008006" key="10">
    <source>
        <dbReference type="Google" id="ProtNLM"/>
    </source>
</evidence>
<reference evidence="8 9" key="1">
    <citation type="journal article" date="2016" name="Nat. Commun.">
        <title>Thousands of microbial genomes shed light on interconnected biogeochemical processes in an aquifer system.</title>
        <authorList>
            <person name="Anantharaman K."/>
            <person name="Brown C.T."/>
            <person name="Hug L.A."/>
            <person name="Sharon I."/>
            <person name="Castelle C.J."/>
            <person name="Probst A.J."/>
            <person name="Thomas B.C."/>
            <person name="Singh A."/>
            <person name="Wilkins M.J."/>
            <person name="Karaoz U."/>
            <person name="Brodie E.L."/>
            <person name="Williams K.H."/>
            <person name="Hubbard S.S."/>
            <person name="Banfield J.F."/>
        </authorList>
    </citation>
    <scope>NUCLEOTIDE SEQUENCE [LARGE SCALE GENOMIC DNA]</scope>
</reference>
<dbReference type="AlphaFoldDB" id="A0A1G1V5P1"/>
<proteinExistence type="inferred from homology"/>